<dbReference type="EMBL" id="LWCA01000626">
    <property type="protein sequence ID" value="OAF67577.1"/>
    <property type="molecule type" value="Genomic_DNA"/>
</dbReference>
<feature type="domain" description="Tc1-like transposase DDE" evidence="1">
    <location>
        <begin position="174"/>
        <end position="310"/>
    </location>
</feature>
<keyword evidence="3" id="KW-1185">Reference proteome</keyword>
<accession>A0A177AZW0</accession>
<reference evidence="2 3" key="1">
    <citation type="submission" date="2016-04" db="EMBL/GenBank/DDBJ databases">
        <title>The genome of Intoshia linei affirms orthonectids as highly simplified spiralians.</title>
        <authorList>
            <person name="Mikhailov K.V."/>
            <person name="Slusarev G.S."/>
            <person name="Nikitin M.A."/>
            <person name="Logacheva M.D."/>
            <person name="Penin A."/>
            <person name="Aleoshin V."/>
            <person name="Panchin Y.V."/>
        </authorList>
    </citation>
    <scope>NUCLEOTIDE SEQUENCE [LARGE SCALE GENOMIC DNA]</scope>
    <source>
        <strain evidence="2">Intl2013</strain>
        <tissue evidence="2">Whole animal</tissue>
    </source>
</reference>
<sequence>MENYSTENEKSKESIIIDQFNQKCNTRCFSEPTLIQESNITSRKKSNDFTNNLQTLNDIQDSKTFENDTNSMTIFKNIDIEDLLKERNKWREKCLKLTKFLEKTNYTFDKKISMLEFRYKQKLKQYREFSWIKEKLIKDEIIDKYFGNTKNLKSTTYSQNNTFLDQKEWRNVIFSVEKKFNLDGPDGLQYYWHDIKKDDALFSTRAHGGGLIMGAFGYNGKVNLEVINGRLNSSGYIKMLKKSNLKHIGSTIGGSSWIFQQDNAPIHVSKISKSWFENNNINVLNWPSLSPDLNPIENIWGILARQVYKNEKQ</sequence>
<gene>
    <name evidence="2" type="ORF">A3Q56_04710</name>
</gene>
<comment type="caution">
    <text evidence="2">The sequence shown here is derived from an EMBL/GenBank/DDBJ whole genome shotgun (WGS) entry which is preliminary data.</text>
</comment>
<name>A0A177AZW0_9BILA</name>
<dbReference type="AlphaFoldDB" id="A0A177AZW0"/>
<evidence type="ECO:0000259" key="1">
    <source>
        <dbReference type="Pfam" id="PF13358"/>
    </source>
</evidence>
<dbReference type="GO" id="GO:0003676">
    <property type="term" value="F:nucleic acid binding"/>
    <property type="evidence" value="ECO:0007669"/>
    <property type="project" value="InterPro"/>
</dbReference>
<dbReference type="Proteomes" id="UP000078046">
    <property type="component" value="Unassembled WGS sequence"/>
</dbReference>
<dbReference type="OrthoDB" id="6150563at2759"/>
<dbReference type="Pfam" id="PF13358">
    <property type="entry name" value="DDE_3"/>
    <property type="match status" value="1"/>
</dbReference>
<proteinExistence type="predicted"/>
<dbReference type="InterPro" id="IPR036397">
    <property type="entry name" value="RNaseH_sf"/>
</dbReference>
<organism evidence="2 3">
    <name type="scientific">Intoshia linei</name>
    <dbReference type="NCBI Taxonomy" id="1819745"/>
    <lineage>
        <taxon>Eukaryota</taxon>
        <taxon>Metazoa</taxon>
        <taxon>Spiralia</taxon>
        <taxon>Lophotrochozoa</taxon>
        <taxon>Mesozoa</taxon>
        <taxon>Orthonectida</taxon>
        <taxon>Rhopaluridae</taxon>
        <taxon>Intoshia</taxon>
    </lineage>
</organism>
<evidence type="ECO:0000313" key="2">
    <source>
        <dbReference type="EMBL" id="OAF67577.1"/>
    </source>
</evidence>
<dbReference type="InterPro" id="IPR038717">
    <property type="entry name" value="Tc1-like_DDE_dom"/>
</dbReference>
<dbReference type="Gene3D" id="3.30.420.10">
    <property type="entry name" value="Ribonuclease H-like superfamily/Ribonuclease H"/>
    <property type="match status" value="1"/>
</dbReference>
<evidence type="ECO:0000313" key="3">
    <source>
        <dbReference type="Proteomes" id="UP000078046"/>
    </source>
</evidence>
<protein>
    <submittedName>
        <fullName evidence="2">Transposable element Barney transposase</fullName>
    </submittedName>
</protein>